<keyword evidence="9" id="KW-1185">Reference proteome</keyword>
<gene>
    <name evidence="8" type="ORF">WR25_19761</name>
</gene>
<keyword evidence="6" id="KW-0472">Membrane</keyword>
<dbReference type="Proteomes" id="UP000218231">
    <property type="component" value="Unassembled WGS sequence"/>
</dbReference>
<keyword evidence="3" id="KW-0997">Cell inner membrane</keyword>
<dbReference type="PANTHER" id="PTHR30462">
    <property type="entry name" value="INTERMEMBRANE TRANSPORT PROTEIN PQIB-RELATED"/>
    <property type="match status" value="1"/>
</dbReference>
<dbReference type="PANTHER" id="PTHR30462:SF0">
    <property type="entry name" value="INTERMEMBRANE TRANSPORT PROTEIN YEBT"/>
    <property type="match status" value="1"/>
</dbReference>
<evidence type="ECO:0000256" key="3">
    <source>
        <dbReference type="ARBA" id="ARBA00022519"/>
    </source>
</evidence>
<evidence type="ECO:0000313" key="8">
    <source>
        <dbReference type="EMBL" id="PAV73559.1"/>
    </source>
</evidence>
<feature type="domain" description="Mce/MlaD" evidence="7">
    <location>
        <begin position="92"/>
        <end position="144"/>
    </location>
</feature>
<dbReference type="OrthoDB" id="10064023at2759"/>
<dbReference type="InterPro" id="IPR051800">
    <property type="entry name" value="PqiA-PqiB_transport"/>
</dbReference>
<proteinExistence type="predicted"/>
<protein>
    <recommendedName>
        <fullName evidence="7">Mce/MlaD domain-containing protein</fullName>
    </recommendedName>
</protein>
<feature type="domain" description="Mce/MlaD" evidence="7">
    <location>
        <begin position="2"/>
        <end position="69"/>
    </location>
</feature>
<dbReference type="EMBL" id="LIAE01008569">
    <property type="protein sequence ID" value="PAV73559.1"/>
    <property type="molecule type" value="Genomic_DNA"/>
</dbReference>
<evidence type="ECO:0000259" key="7">
    <source>
        <dbReference type="Pfam" id="PF02470"/>
    </source>
</evidence>
<evidence type="ECO:0000256" key="2">
    <source>
        <dbReference type="ARBA" id="ARBA00022475"/>
    </source>
</evidence>
<comment type="subcellular location">
    <subcellularLocation>
        <location evidence="1">Cell inner membrane</location>
    </subcellularLocation>
</comment>
<sequence>MSVGKVVALVLDDKGDKRGVIATIEMRKEAGPHLNKGTRFWVVKPSVSLAGISCLETLVSGNYIAVDPGDGEPTKRFTALKEAPPLSDAEPGLHLTLKAERLGSLNRDSPIFYKQIQVGRVKSYRLSEDQGTVEIKVFIAPAYASLKGRTPVLYKGIQVGTLKDLKVESDLASATAELTLDPLAEDYLVEGTQRW</sequence>
<dbReference type="Pfam" id="PF02470">
    <property type="entry name" value="MlaD"/>
    <property type="match status" value="3"/>
</dbReference>
<feature type="domain" description="Mce/MlaD" evidence="7">
    <location>
        <begin position="145"/>
        <end position="191"/>
    </location>
</feature>
<comment type="caution">
    <text evidence="8">The sequence shown here is derived from an EMBL/GenBank/DDBJ whole genome shotgun (WGS) entry which is preliminary data.</text>
</comment>
<evidence type="ECO:0000256" key="4">
    <source>
        <dbReference type="ARBA" id="ARBA00022692"/>
    </source>
</evidence>
<dbReference type="GO" id="GO:0005886">
    <property type="term" value="C:plasma membrane"/>
    <property type="evidence" value="ECO:0007669"/>
    <property type="project" value="UniProtKB-SubCell"/>
</dbReference>
<accession>A0A2A2KI72</accession>
<evidence type="ECO:0000256" key="1">
    <source>
        <dbReference type="ARBA" id="ARBA00004533"/>
    </source>
</evidence>
<keyword evidence="2" id="KW-1003">Cell membrane</keyword>
<name>A0A2A2KI72_9BILA</name>
<keyword evidence="5" id="KW-1133">Transmembrane helix</keyword>
<dbReference type="InterPro" id="IPR003399">
    <property type="entry name" value="Mce/MlaD"/>
</dbReference>
<evidence type="ECO:0000256" key="5">
    <source>
        <dbReference type="ARBA" id="ARBA00022989"/>
    </source>
</evidence>
<evidence type="ECO:0000256" key="6">
    <source>
        <dbReference type="ARBA" id="ARBA00023136"/>
    </source>
</evidence>
<evidence type="ECO:0000313" key="9">
    <source>
        <dbReference type="Proteomes" id="UP000218231"/>
    </source>
</evidence>
<organism evidence="8 9">
    <name type="scientific">Diploscapter pachys</name>
    <dbReference type="NCBI Taxonomy" id="2018661"/>
    <lineage>
        <taxon>Eukaryota</taxon>
        <taxon>Metazoa</taxon>
        <taxon>Ecdysozoa</taxon>
        <taxon>Nematoda</taxon>
        <taxon>Chromadorea</taxon>
        <taxon>Rhabditida</taxon>
        <taxon>Rhabditina</taxon>
        <taxon>Rhabditomorpha</taxon>
        <taxon>Rhabditoidea</taxon>
        <taxon>Rhabditidae</taxon>
        <taxon>Diploscapter</taxon>
    </lineage>
</organism>
<dbReference type="AlphaFoldDB" id="A0A2A2KI72"/>
<keyword evidence="4" id="KW-0812">Transmembrane</keyword>
<reference evidence="8 9" key="1">
    <citation type="journal article" date="2017" name="Curr. Biol.">
        <title>Genome architecture and evolution of a unichromosomal asexual nematode.</title>
        <authorList>
            <person name="Fradin H."/>
            <person name="Zegar C."/>
            <person name="Gutwein M."/>
            <person name="Lucas J."/>
            <person name="Kovtun M."/>
            <person name="Corcoran D."/>
            <person name="Baugh L.R."/>
            <person name="Kiontke K."/>
            <person name="Gunsalus K."/>
            <person name="Fitch D.H."/>
            <person name="Piano F."/>
        </authorList>
    </citation>
    <scope>NUCLEOTIDE SEQUENCE [LARGE SCALE GENOMIC DNA]</scope>
    <source>
        <strain evidence="8">PF1309</strain>
    </source>
</reference>